<organism evidence="2 3">
    <name type="scientific">Chloroflexus islandicus</name>
    <dbReference type="NCBI Taxonomy" id="1707952"/>
    <lineage>
        <taxon>Bacteria</taxon>
        <taxon>Bacillati</taxon>
        <taxon>Chloroflexota</taxon>
        <taxon>Chloroflexia</taxon>
        <taxon>Chloroflexales</taxon>
        <taxon>Chloroflexineae</taxon>
        <taxon>Chloroflexaceae</taxon>
        <taxon>Chloroflexus</taxon>
    </lineage>
</organism>
<keyword evidence="3" id="KW-1185">Reference proteome</keyword>
<reference evidence="2 3" key="1">
    <citation type="submission" date="2016-04" db="EMBL/GenBank/DDBJ databases">
        <title>Chloroflexus islandicus sp. nov., a thermophilic filamentous anoxygenic phototrophic bacterium from geyser Strokkur (Iceland).</title>
        <authorList>
            <person name="Gaisin V.A."/>
            <person name="Kalashnikov A.M."/>
            <person name="Sukhacheva M.V."/>
            <person name="Grouzdev D.S."/>
            <person name="Ivanov T.M."/>
            <person name="Kuznetsov B."/>
            <person name="Gorlenko V.M."/>
        </authorList>
    </citation>
    <scope>NUCLEOTIDE SEQUENCE [LARGE SCALE GENOMIC DNA]</scope>
    <source>
        <strain evidence="3">isl-2</strain>
    </source>
</reference>
<dbReference type="CDD" id="cd04301">
    <property type="entry name" value="NAT_SF"/>
    <property type="match status" value="1"/>
</dbReference>
<dbReference type="Gene3D" id="3.40.630.30">
    <property type="match status" value="1"/>
</dbReference>
<accession>A0A178M8B7</accession>
<dbReference type="Pfam" id="PF00583">
    <property type="entry name" value="Acetyltransf_1"/>
    <property type="match status" value="1"/>
</dbReference>
<dbReference type="STRING" id="1707952.A6A03_03020"/>
<dbReference type="SUPFAM" id="SSF55729">
    <property type="entry name" value="Acyl-CoA N-acyltransferases (Nat)"/>
    <property type="match status" value="1"/>
</dbReference>
<dbReference type="InterPro" id="IPR016181">
    <property type="entry name" value="Acyl_CoA_acyltransferase"/>
</dbReference>
<comment type="caution">
    <text evidence="2">The sequence shown here is derived from an EMBL/GenBank/DDBJ whole genome shotgun (WGS) entry which is preliminary data.</text>
</comment>
<dbReference type="PROSITE" id="PS51186">
    <property type="entry name" value="GNAT"/>
    <property type="match status" value="1"/>
</dbReference>
<dbReference type="AlphaFoldDB" id="A0A178M8B7"/>
<feature type="domain" description="N-acetyltransferase" evidence="1">
    <location>
        <begin position="5"/>
        <end position="146"/>
    </location>
</feature>
<proteinExistence type="predicted"/>
<protein>
    <submittedName>
        <fullName evidence="2">GCN5 family acetyltransferase</fullName>
    </submittedName>
</protein>
<keyword evidence="2" id="KW-0808">Transferase</keyword>
<dbReference type="Proteomes" id="UP000078287">
    <property type="component" value="Unassembled WGS sequence"/>
</dbReference>
<name>A0A178M8B7_9CHLR</name>
<gene>
    <name evidence="2" type="ORF">A6A03_03020</name>
</gene>
<dbReference type="GO" id="GO:0016747">
    <property type="term" value="F:acyltransferase activity, transferring groups other than amino-acyl groups"/>
    <property type="evidence" value="ECO:0007669"/>
    <property type="project" value="InterPro"/>
</dbReference>
<evidence type="ECO:0000313" key="3">
    <source>
        <dbReference type="Proteomes" id="UP000078287"/>
    </source>
</evidence>
<dbReference type="InterPro" id="IPR000182">
    <property type="entry name" value="GNAT_dom"/>
</dbReference>
<dbReference type="EMBL" id="LWQS01000071">
    <property type="protein sequence ID" value="OAN44134.1"/>
    <property type="molecule type" value="Genomic_DNA"/>
</dbReference>
<dbReference type="OrthoDB" id="9805924at2"/>
<dbReference type="RefSeq" id="WP_066789641.1">
    <property type="nucleotide sequence ID" value="NZ_LWQS01000071.1"/>
</dbReference>
<evidence type="ECO:0000313" key="2">
    <source>
        <dbReference type="EMBL" id="OAN44134.1"/>
    </source>
</evidence>
<sequence length="146" mass="16188">MSAEPVIALATTDEAIAACYPAMVELRPHLVAAAFVDRIRQQMAHGYQLAAVWVDGAAVAVAGFRVSENLAWGRFLYVDDLVTRADRRSHGYGARLLAWLKEYAAATGCAQLHLDSGTWRKDAHRFYEREGMRLSSFHFVCDVTTA</sequence>
<evidence type="ECO:0000259" key="1">
    <source>
        <dbReference type="PROSITE" id="PS51186"/>
    </source>
</evidence>